<name>A0ABR9JBC8_9MICC</name>
<proteinExistence type="predicted"/>
<sequence>MAGSKRAAKKLAKQQNNETGKHVPSLPQARPPGKNVSAQAVDQGRPARNFFKWTAREIDTGVTQDSSCGWTWDMDTKRTIELLKFLEECGKKTWGEIEQETSGGHRKHHGQPLDSLCAEARERLRAQGLTEDSEEELFRFRLTGPGRLWGFKSGSLFKLIWWDENHQVYPLEKRNS</sequence>
<dbReference type="Proteomes" id="UP000643525">
    <property type="component" value="Unassembled WGS sequence"/>
</dbReference>
<feature type="compositionally biased region" description="Basic residues" evidence="1">
    <location>
        <begin position="1"/>
        <end position="12"/>
    </location>
</feature>
<keyword evidence="3" id="KW-1185">Reference proteome</keyword>
<organism evidence="2 3">
    <name type="scientific">Nesterenkonia lutea</name>
    <dbReference type="NCBI Taxonomy" id="272919"/>
    <lineage>
        <taxon>Bacteria</taxon>
        <taxon>Bacillati</taxon>
        <taxon>Actinomycetota</taxon>
        <taxon>Actinomycetes</taxon>
        <taxon>Micrococcales</taxon>
        <taxon>Micrococcaceae</taxon>
        <taxon>Nesterenkonia</taxon>
    </lineage>
</organism>
<evidence type="ECO:0000313" key="2">
    <source>
        <dbReference type="EMBL" id="MBE1523235.1"/>
    </source>
</evidence>
<dbReference type="RefSeq" id="WP_192594414.1">
    <property type="nucleotide sequence ID" value="NZ_JADBED010000001.1"/>
</dbReference>
<accession>A0ABR9JBC8</accession>
<dbReference type="EMBL" id="JADBED010000001">
    <property type="protein sequence ID" value="MBE1523235.1"/>
    <property type="molecule type" value="Genomic_DNA"/>
</dbReference>
<protein>
    <submittedName>
        <fullName evidence="2">Uncharacterized protein</fullName>
    </submittedName>
</protein>
<feature type="region of interest" description="Disordered" evidence="1">
    <location>
        <begin position="1"/>
        <end position="43"/>
    </location>
</feature>
<comment type="caution">
    <text evidence="2">The sequence shown here is derived from an EMBL/GenBank/DDBJ whole genome shotgun (WGS) entry which is preliminary data.</text>
</comment>
<evidence type="ECO:0000313" key="3">
    <source>
        <dbReference type="Proteomes" id="UP000643525"/>
    </source>
</evidence>
<gene>
    <name evidence="2" type="ORF">H4W27_000353</name>
</gene>
<evidence type="ECO:0000256" key="1">
    <source>
        <dbReference type="SAM" id="MobiDB-lite"/>
    </source>
</evidence>
<reference evidence="2 3" key="1">
    <citation type="submission" date="2020-10" db="EMBL/GenBank/DDBJ databases">
        <title>Sequencing the genomes of 1000 actinobacteria strains.</title>
        <authorList>
            <person name="Klenk H.-P."/>
        </authorList>
    </citation>
    <scope>NUCLEOTIDE SEQUENCE [LARGE SCALE GENOMIC DNA]</scope>
    <source>
        <strain evidence="2 3">DSM 15666</strain>
    </source>
</reference>